<feature type="domain" description="TNFR-Cys" evidence="11">
    <location>
        <begin position="35"/>
        <end position="78"/>
    </location>
</feature>
<keyword evidence="5 12" id="KW-0675">Receptor</keyword>
<protein>
    <submittedName>
        <fullName evidence="12">Tumor necrosis factor receptor superfamily member 21-like</fullName>
    </submittedName>
</protein>
<feature type="chain" id="PRO_5041991878" evidence="10">
    <location>
        <begin position="22"/>
        <end position="330"/>
    </location>
</feature>
<evidence type="ECO:0000259" key="11">
    <source>
        <dbReference type="PROSITE" id="PS50050"/>
    </source>
</evidence>
<feature type="transmembrane region" description="Helical" evidence="9">
    <location>
        <begin position="159"/>
        <end position="177"/>
    </location>
</feature>
<evidence type="ECO:0000256" key="5">
    <source>
        <dbReference type="ARBA" id="ARBA00023170"/>
    </source>
</evidence>
<keyword evidence="6" id="KW-0325">Glycoprotein</keyword>
<dbReference type="PROSITE" id="PS50050">
    <property type="entry name" value="TNFR_NGFR_2"/>
    <property type="match status" value="1"/>
</dbReference>
<proteinExistence type="predicted"/>
<comment type="caution">
    <text evidence="12">The sequence shown here is derived from an EMBL/GenBank/DDBJ whole genome shotgun (WGS) entry which is preliminary data.</text>
</comment>
<dbReference type="PANTHER" id="PTHR46330:SF6">
    <property type="entry name" value="HEMATOPOIETIC DEATH RECEPTOR-RELATED"/>
    <property type="match status" value="1"/>
</dbReference>
<evidence type="ECO:0000256" key="8">
    <source>
        <dbReference type="SAM" id="MobiDB-lite"/>
    </source>
</evidence>
<dbReference type="Proteomes" id="UP001205998">
    <property type="component" value="Unassembled WGS sequence"/>
</dbReference>
<keyword evidence="10" id="KW-0732">Signal</keyword>
<feature type="signal peptide" evidence="10">
    <location>
        <begin position="1"/>
        <end position="21"/>
    </location>
</feature>
<keyword evidence="3 9" id="KW-0472">Membrane</keyword>
<evidence type="ECO:0000256" key="10">
    <source>
        <dbReference type="SAM" id="SignalP"/>
    </source>
</evidence>
<dbReference type="GO" id="GO:0016020">
    <property type="term" value="C:membrane"/>
    <property type="evidence" value="ECO:0007669"/>
    <property type="project" value="UniProtKB-SubCell"/>
</dbReference>
<comment type="caution">
    <text evidence="7">Lacks conserved residue(s) required for the propagation of feature annotation.</text>
</comment>
<accession>A0AAD5AUA6</accession>
<evidence type="ECO:0000313" key="12">
    <source>
        <dbReference type="EMBL" id="KAI5622939.1"/>
    </source>
</evidence>
<feature type="region of interest" description="Disordered" evidence="8">
    <location>
        <begin position="277"/>
        <end position="305"/>
    </location>
</feature>
<keyword evidence="9" id="KW-0812">Transmembrane</keyword>
<gene>
    <name evidence="12" type="ORF">C0J50_17446</name>
</gene>
<feature type="compositionally biased region" description="Acidic residues" evidence="8">
    <location>
        <begin position="281"/>
        <end position="291"/>
    </location>
</feature>
<evidence type="ECO:0000313" key="13">
    <source>
        <dbReference type="Proteomes" id="UP001205998"/>
    </source>
</evidence>
<feature type="disulfide bond" evidence="7">
    <location>
        <begin position="36"/>
        <end position="51"/>
    </location>
</feature>
<evidence type="ECO:0000256" key="3">
    <source>
        <dbReference type="ARBA" id="ARBA00023136"/>
    </source>
</evidence>
<dbReference type="SMART" id="SM00208">
    <property type="entry name" value="TNFR"/>
    <property type="match status" value="2"/>
</dbReference>
<reference evidence="12" key="1">
    <citation type="submission" date="2018-07" db="EMBL/GenBank/DDBJ databases">
        <title>Comparative genomics of catfishes provides insights into carnivory and benthic adaptation.</title>
        <authorList>
            <person name="Zhang Y."/>
            <person name="Wang D."/>
            <person name="Peng Z."/>
            <person name="Zheng S."/>
            <person name="Shao F."/>
            <person name="Tao W."/>
        </authorList>
    </citation>
    <scope>NUCLEOTIDE SEQUENCE</scope>
    <source>
        <strain evidence="12">Chongqing</strain>
    </source>
</reference>
<evidence type="ECO:0000256" key="2">
    <source>
        <dbReference type="ARBA" id="ARBA00022737"/>
    </source>
</evidence>
<dbReference type="AlphaFoldDB" id="A0AAD5AUA6"/>
<dbReference type="InterPro" id="IPR052491">
    <property type="entry name" value="TNFRSF10"/>
</dbReference>
<comment type="subcellular location">
    <subcellularLocation>
        <location evidence="1">Membrane</location>
    </subcellularLocation>
</comment>
<organism evidence="12 13">
    <name type="scientific">Silurus asotus</name>
    <name type="common">Amur catfish</name>
    <name type="synonym">Parasilurus asotus</name>
    <dbReference type="NCBI Taxonomy" id="30991"/>
    <lineage>
        <taxon>Eukaryota</taxon>
        <taxon>Metazoa</taxon>
        <taxon>Chordata</taxon>
        <taxon>Craniata</taxon>
        <taxon>Vertebrata</taxon>
        <taxon>Euteleostomi</taxon>
        <taxon>Actinopterygii</taxon>
        <taxon>Neopterygii</taxon>
        <taxon>Teleostei</taxon>
        <taxon>Ostariophysi</taxon>
        <taxon>Siluriformes</taxon>
        <taxon>Siluridae</taxon>
        <taxon>Silurus</taxon>
    </lineage>
</organism>
<evidence type="ECO:0000256" key="6">
    <source>
        <dbReference type="ARBA" id="ARBA00023180"/>
    </source>
</evidence>
<evidence type="ECO:0000256" key="4">
    <source>
        <dbReference type="ARBA" id="ARBA00023157"/>
    </source>
</evidence>
<name>A0AAD5AUA6_SILAS</name>
<dbReference type="Pfam" id="PF00020">
    <property type="entry name" value="TNFR_c6"/>
    <property type="match status" value="1"/>
</dbReference>
<feature type="repeat" description="TNFR-Cys" evidence="7">
    <location>
        <begin position="35"/>
        <end position="78"/>
    </location>
</feature>
<dbReference type="Gene3D" id="2.10.50.10">
    <property type="entry name" value="Tumor Necrosis Factor Receptor, subunit A, domain 2"/>
    <property type="match status" value="2"/>
</dbReference>
<keyword evidence="4 7" id="KW-1015">Disulfide bond</keyword>
<keyword evidence="9" id="KW-1133">Transmembrane helix</keyword>
<evidence type="ECO:0000256" key="7">
    <source>
        <dbReference type="PROSITE-ProRule" id="PRU00206"/>
    </source>
</evidence>
<evidence type="ECO:0000256" key="1">
    <source>
        <dbReference type="ARBA" id="ARBA00004370"/>
    </source>
</evidence>
<keyword evidence="2" id="KW-0677">Repeat</keyword>
<keyword evidence="13" id="KW-1185">Reference proteome</keyword>
<dbReference type="PANTHER" id="PTHR46330">
    <property type="entry name" value="TUMOR NECROSIS FACTOR RECEPTOR SUPERFAMILY MEMBER 10B"/>
    <property type="match status" value="1"/>
</dbReference>
<dbReference type="InterPro" id="IPR001368">
    <property type="entry name" value="TNFR/NGFR_Cys_rich_reg"/>
</dbReference>
<evidence type="ECO:0000256" key="9">
    <source>
        <dbReference type="SAM" id="Phobius"/>
    </source>
</evidence>
<sequence length="330" mass="36027">MKTWPWLLLSVLIHMVPPACSAPSPSTSRPGGVLKCPDGHYMFPRNGELQCSPCMPSCTVNKNQIEVAACTKTSNRQCLCEKGFFCPSPVSRTCRKDCLPCTNGFTSTPNLNISCQKFKECARGEQVITNGSSTADHVCGILSEGGPALPFEANLKTTWIFFLLLLIALCLVLCLSLKCKSRAIKCRLEQAGLVFRRYQPVFPGVSPNTDAPVPVSDVTDVRDQSQGQGSFPGKNQKVTMEHVGKSDGINNTVGSIFIYSPGMVILGSNSNEKKEEVFSGVEEEEEEEEEDVRLMSVPQQESSSEEVLIRLATQEELDKELSIPVPATSK</sequence>
<dbReference type="SUPFAM" id="SSF57586">
    <property type="entry name" value="TNF receptor-like"/>
    <property type="match status" value="1"/>
</dbReference>
<dbReference type="EMBL" id="MU551607">
    <property type="protein sequence ID" value="KAI5622939.1"/>
    <property type="molecule type" value="Genomic_DNA"/>
</dbReference>